<accession>A1VR47</accession>
<dbReference type="GO" id="GO:0052689">
    <property type="term" value="F:carboxylic ester hydrolase activity"/>
    <property type="evidence" value="ECO:0007669"/>
    <property type="project" value="UniProtKB-ARBA"/>
</dbReference>
<proteinExistence type="predicted"/>
<dbReference type="SUPFAM" id="SSF53474">
    <property type="entry name" value="alpha/beta-Hydrolases"/>
    <property type="match status" value="1"/>
</dbReference>
<keyword evidence="2" id="KW-1133">Transmembrane helix</keyword>
<evidence type="ECO:0000256" key="1">
    <source>
        <dbReference type="ARBA" id="ARBA00022801"/>
    </source>
</evidence>
<name>A1VR47_POLNA</name>
<gene>
    <name evidence="4" type="ordered locus">Pnap_2823</name>
</gene>
<feature type="transmembrane region" description="Helical" evidence="2">
    <location>
        <begin position="47"/>
        <end position="69"/>
    </location>
</feature>
<dbReference type="Pfam" id="PF12146">
    <property type="entry name" value="Hydrolase_4"/>
    <property type="match status" value="1"/>
</dbReference>
<keyword evidence="5" id="KW-1185">Reference proteome</keyword>
<keyword evidence="1" id="KW-0378">Hydrolase</keyword>
<dbReference type="eggNOG" id="COG1073">
    <property type="taxonomic scope" value="Bacteria"/>
</dbReference>
<dbReference type="InterPro" id="IPR050261">
    <property type="entry name" value="FrsA_esterase"/>
</dbReference>
<dbReference type="GO" id="GO:0004177">
    <property type="term" value="F:aminopeptidase activity"/>
    <property type="evidence" value="ECO:0007669"/>
    <property type="project" value="UniProtKB-KW"/>
</dbReference>
<keyword evidence="2" id="KW-0812">Transmembrane</keyword>
<reference evidence="5" key="1">
    <citation type="journal article" date="2009" name="Environ. Microbiol.">
        <title>The genome of Polaromonas naphthalenivorans strain CJ2, isolated from coal tar-contaminated sediment, reveals physiological and metabolic versatility and evolution through extensive horizontal gene transfer.</title>
        <authorList>
            <person name="Yagi J.M."/>
            <person name="Sims D."/>
            <person name="Brettin T."/>
            <person name="Bruce D."/>
            <person name="Madsen E.L."/>
        </authorList>
    </citation>
    <scope>NUCLEOTIDE SEQUENCE [LARGE SCALE GENOMIC DNA]</scope>
    <source>
        <strain evidence="5">CJ2</strain>
    </source>
</reference>
<dbReference type="HOGENOM" id="CLU_029375_6_2_4"/>
<protein>
    <submittedName>
        <fullName evidence="4">Dipeptidyl aminopeptidases/acylaminoacyl-peptidases-like protein</fullName>
    </submittedName>
</protein>
<evidence type="ECO:0000313" key="5">
    <source>
        <dbReference type="Proteomes" id="UP000000644"/>
    </source>
</evidence>
<sequence length="298" mass="32083">MQRLRRGMHAQILRRLRAPRLPHHSSPSALGLDAQPLRLLAAGGKTLFAWFVPALGAAPAPAVVVMHGWGANASLMLPAGAPLHAAGFAVLLMDARCHGASDDDDFTSLPRFAEDIETGLDWLKQQPGVDSARLAIMGHSVGAGAALLCAARRPDLRAVVSLSAFAHPREVMLRFLADARIPYPVLGWYVLRHVQRVIGVRFDEIAPLTSMRRIRCPVLLVHGTNDEVVPFDDARRLQAAGLPGAVQCLSVTGGHDPSQAIEEHFPQLIDFLQRSLATAAEMDVARAYGMIHPGAADT</sequence>
<dbReference type="Proteomes" id="UP000000644">
    <property type="component" value="Chromosome"/>
</dbReference>
<keyword evidence="2" id="KW-0472">Membrane</keyword>
<feature type="domain" description="Serine aminopeptidase S33" evidence="3">
    <location>
        <begin position="59"/>
        <end position="172"/>
    </location>
</feature>
<evidence type="ECO:0000259" key="3">
    <source>
        <dbReference type="Pfam" id="PF12146"/>
    </source>
</evidence>
<keyword evidence="4" id="KW-0031">Aminopeptidase</keyword>
<evidence type="ECO:0000313" key="4">
    <source>
        <dbReference type="EMBL" id="ABM38125.1"/>
    </source>
</evidence>
<dbReference type="PANTHER" id="PTHR22946">
    <property type="entry name" value="DIENELACTONE HYDROLASE DOMAIN-CONTAINING PROTEIN-RELATED"/>
    <property type="match status" value="1"/>
</dbReference>
<dbReference type="PANTHER" id="PTHR22946:SF9">
    <property type="entry name" value="POLYKETIDE TRANSFERASE AF380"/>
    <property type="match status" value="1"/>
</dbReference>
<dbReference type="AlphaFoldDB" id="A1VR47"/>
<organism evidence="4 5">
    <name type="scientific">Polaromonas naphthalenivorans (strain CJ2)</name>
    <dbReference type="NCBI Taxonomy" id="365044"/>
    <lineage>
        <taxon>Bacteria</taxon>
        <taxon>Pseudomonadati</taxon>
        <taxon>Pseudomonadota</taxon>
        <taxon>Betaproteobacteria</taxon>
        <taxon>Burkholderiales</taxon>
        <taxon>Comamonadaceae</taxon>
        <taxon>Polaromonas</taxon>
    </lineage>
</organism>
<dbReference type="KEGG" id="pna:Pnap_2823"/>
<keyword evidence="4" id="KW-0645">Protease</keyword>
<evidence type="ECO:0000256" key="2">
    <source>
        <dbReference type="SAM" id="Phobius"/>
    </source>
</evidence>
<dbReference type="Gene3D" id="3.40.50.1820">
    <property type="entry name" value="alpha/beta hydrolase"/>
    <property type="match status" value="1"/>
</dbReference>
<dbReference type="STRING" id="365044.Pnap_2823"/>
<dbReference type="InterPro" id="IPR029058">
    <property type="entry name" value="AB_hydrolase_fold"/>
</dbReference>
<dbReference type="EMBL" id="CP000529">
    <property type="protein sequence ID" value="ABM38125.1"/>
    <property type="molecule type" value="Genomic_DNA"/>
</dbReference>
<dbReference type="InterPro" id="IPR022742">
    <property type="entry name" value="Hydrolase_4"/>
</dbReference>
<dbReference type="OrthoDB" id="4269629at2"/>